<dbReference type="InterPro" id="IPR039424">
    <property type="entry name" value="SBP_5"/>
</dbReference>
<dbReference type="Gene3D" id="3.10.105.10">
    <property type="entry name" value="Dipeptide-binding Protein, Domain 3"/>
    <property type="match status" value="1"/>
</dbReference>
<dbReference type="GO" id="GO:0042597">
    <property type="term" value="C:periplasmic space"/>
    <property type="evidence" value="ECO:0007669"/>
    <property type="project" value="UniProtKB-ARBA"/>
</dbReference>
<reference evidence="2 3" key="1">
    <citation type="submission" date="2020-04" db="EMBL/GenBank/DDBJ databases">
        <title>MicrobeNet Type strains.</title>
        <authorList>
            <person name="Nicholson A.C."/>
        </authorList>
    </citation>
    <scope>NUCLEOTIDE SEQUENCE [LARGE SCALE GENOMIC DNA]</scope>
    <source>
        <strain evidence="2 3">JCM 12354</strain>
    </source>
</reference>
<name>A0A846XVA9_9NOCA</name>
<dbReference type="PANTHER" id="PTHR30290">
    <property type="entry name" value="PERIPLASMIC BINDING COMPONENT OF ABC TRANSPORTER"/>
    <property type="match status" value="1"/>
</dbReference>
<evidence type="ECO:0000313" key="3">
    <source>
        <dbReference type="Proteomes" id="UP000565711"/>
    </source>
</evidence>
<dbReference type="PIRSF" id="PIRSF002741">
    <property type="entry name" value="MppA"/>
    <property type="match status" value="1"/>
</dbReference>
<dbReference type="GO" id="GO:1904680">
    <property type="term" value="F:peptide transmembrane transporter activity"/>
    <property type="evidence" value="ECO:0007669"/>
    <property type="project" value="TreeGrafter"/>
</dbReference>
<organism evidence="2 3">
    <name type="scientific">Nocardia vermiculata</name>
    <dbReference type="NCBI Taxonomy" id="257274"/>
    <lineage>
        <taxon>Bacteria</taxon>
        <taxon>Bacillati</taxon>
        <taxon>Actinomycetota</taxon>
        <taxon>Actinomycetes</taxon>
        <taxon>Mycobacteriales</taxon>
        <taxon>Nocardiaceae</taxon>
        <taxon>Nocardia</taxon>
    </lineage>
</organism>
<gene>
    <name evidence="2" type="ORF">HGA08_12650</name>
</gene>
<dbReference type="PROSITE" id="PS51318">
    <property type="entry name" value="TAT"/>
    <property type="match status" value="1"/>
</dbReference>
<dbReference type="InterPro" id="IPR030678">
    <property type="entry name" value="Peptide/Ni-bd"/>
</dbReference>
<dbReference type="Pfam" id="PF00496">
    <property type="entry name" value="SBP_bac_5"/>
    <property type="match status" value="1"/>
</dbReference>
<dbReference type="CDD" id="cd08503">
    <property type="entry name" value="PBP2_NikA_DppA_OppA_like_17"/>
    <property type="match status" value="1"/>
</dbReference>
<protein>
    <submittedName>
        <fullName evidence="2">ABC transporter substrate-binding protein</fullName>
    </submittedName>
</protein>
<accession>A0A846XVA9</accession>
<dbReference type="GO" id="GO:0015833">
    <property type="term" value="P:peptide transport"/>
    <property type="evidence" value="ECO:0007669"/>
    <property type="project" value="TreeGrafter"/>
</dbReference>
<keyword evidence="3" id="KW-1185">Reference proteome</keyword>
<dbReference type="GO" id="GO:0043190">
    <property type="term" value="C:ATP-binding cassette (ABC) transporter complex"/>
    <property type="evidence" value="ECO:0007669"/>
    <property type="project" value="InterPro"/>
</dbReference>
<dbReference type="SUPFAM" id="SSF53850">
    <property type="entry name" value="Periplasmic binding protein-like II"/>
    <property type="match status" value="1"/>
</dbReference>
<sequence>MNNFTAGPPGPNRRRFLALAGLTTAGAAAWLAGCGTDAGSGGPQGPPQNGGRLRAVIAGNSASSDLLDPHRVGSSAGGAVSKNVWDKLVAYDNDLRLRYRLAQALEPGRDGSEWRITLRPGVVFSDGSPLTSRDVLWSFERMLDPVNDSAGDLAMVDMPRTRADGDLGVVVGMKAPIADFGSVLAGWYCYVVKNGTTTFDERTLPVGTGPFALSSWSPGDRTLLHRNPLHWDGPARLDEVEIIQIAETEARMNAFLSGAADVAHEMSYLQAHTASSKPDVQVIVPPNGLMGALQMRVDVAPFDDVRVRQAMRLAVNRQAMVDSVYYGYGEVGNDLYGKGAPFYDDTLPQRHYDPARARELLRAAGKENLRVTLPTADAMPGMVESATLYAEHAKAAGITIELKSVPADTYFSQVSGKAPLSHIGWWNYSLDYFYGQTTTSTSPSNGTGWKRPDWDAGFAQARAAMDPDRRRELYHGLQEQLWREGGYIVHSFAQRPDAAHSTVGGMRAGVPGTDDWANYSTTWLASR</sequence>
<evidence type="ECO:0000259" key="1">
    <source>
        <dbReference type="Pfam" id="PF00496"/>
    </source>
</evidence>
<proteinExistence type="predicted"/>
<dbReference type="Proteomes" id="UP000565711">
    <property type="component" value="Unassembled WGS sequence"/>
</dbReference>
<dbReference type="Gene3D" id="3.40.190.10">
    <property type="entry name" value="Periplasmic binding protein-like II"/>
    <property type="match status" value="1"/>
</dbReference>
<dbReference type="RefSeq" id="WP_067881558.1">
    <property type="nucleotide sequence ID" value="NZ_JAAXOP010000006.1"/>
</dbReference>
<evidence type="ECO:0000313" key="2">
    <source>
        <dbReference type="EMBL" id="NKY51063.1"/>
    </source>
</evidence>
<dbReference type="InterPro" id="IPR006311">
    <property type="entry name" value="TAT_signal"/>
</dbReference>
<feature type="domain" description="Solute-binding protein family 5" evidence="1">
    <location>
        <begin position="99"/>
        <end position="435"/>
    </location>
</feature>
<dbReference type="PANTHER" id="PTHR30290:SF65">
    <property type="entry name" value="MONOACYL PHOSPHATIDYLINOSITOL TETRAMANNOSIDE-BINDING PROTEIN LPQW-RELATED"/>
    <property type="match status" value="1"/>
</dbReference>
<comment type="caution">
    <text evidence="2">The sequence shown here is derived from an EMBL/GenBank/DDBJ whole genome shotgun (WGS) entry which is preliminary data.</text>
</comment>
<dbReference type="InterPro" id="IPR000914">
    <property type="entry name" value="SBP_5_dom"/>
</dbReference>
<dbReference type="AlphaFoldDB" id="A0A846XVA9"/>
<dbReference type="EMBL" id="JAAXOP010000006">
    <property type="protein sequence ID" value="NKY51063.1"/>
    <property type="molecule type" value="Genomic_DNA"/>
</dbReference>